<dbReference type="Proteomes" id="UP000001299">
    <property type="component" value="Chromosome 1"/>
</dbReference>
<dbReference type="KEGG" id="bpb:bpr_I2351"/>
<accession>E0RZ12</accession>
<protein>
    <submittedName>
        <fullName evidence="1">Uncharacterized protein</fullName>
    </submittedName>
</protein>
<dbReference type="AlphaFoldDB" id="E0RZ12"/>
<proteinExistence type="predicted"/>
<dbReference type="HOGENOM" id="CLU_3388585_0_0_9"/>
<reference evidence="1 2" key="1">
    <citation type="journal article" date="2010" name="PLoS ONE">
        <title>The glycobiome of the rumen bacterium Butyrivibrio proteoclasticus B316(T) highlights adaptation to a polysaccharide-rich environment.</title>
        <authorList>
            <person name="Kelly W.J."/>
            <person name="Leahy S.C."/>
            <person name="Altermann E."/>
            <person name="Yeoman C.J."/>
            <person name="Dunne J.C."/>
            <person name="Kong Z."/>
            <person name="Pacheco D.M."/>
            <person name="Li D."/>
            <person name="Noel S.J."/>
            <person name="Moon C.D."/>
            <person name="Cookson A.L."/>
            <person name="Attwood G.T."/>
        </authorList>
    </citation>
    <scope>NUCLEOTIDE SEQUENCE [LARGE SCALE GENOMIC DNA]</scope>
    <source>
        <strain evidence="2">ATCC 51982 / DSM 14932 / B316</strain>
    </source>
</reference>
<evidence type="ECO:0000313" key="1">
    <source>
        <dbReference type="EMBL" id="ADL35084.1"/>
    </source>
</evidence>
<organism evidence="1 2">
    <name type="scientific">Butyrivibrio proteoclasticus (strain ATCC 51982 / DSM 14932 / B316)</name>
    <name type="common">Clostridium proteoclasticum</name>
    <dbReference type="NCBI Taxonomy" id="515622"/>
    <lineage>
        <taxon>Bacteria</taxon>
        <taxon>Bacillati</taxon>
        <taxon>Bacillota</taxon>
        <taxon>Clostridia</taxon>
        <taxon>Lachnospirales</taxon>
        <taxon>Lachnospiraceae</taxon>
        <taxon>Butyrivibrio</taxon>
    </lineage>
</organism>
<dbReference type="EMBL" id="CP001810">
    <property type="protein sequence ID" value="ADL35084.1"/>
    <property type="molecule type" value="Genomic_DNA"/>
</dbReference>
<name>E0RZ12_BUTPB</name>
<evidence type="ECO:0000313" key="2">
    <source>
        <dbReference type="Proteomes" id="UP000001299"/>
    </source>
</evidence>
<sequence>MYYNDVLLCCGITAEELKETYTNKFQKNMKRW</sequence>
<gene>
    <name evidence="1" type="ordered locus">bpr_I2351</name>
</gene>
<dbReference type="eggNOG" id="ENOG5031ZEA">
    <property type="taxonomic scope" value="Bacteria"/>
</dbReference>
<keyword evidence="2" id="KW-1185">Reference proteome</keyword>
<dbReference type="STRING" id="515622.bpr_I2351"/>